<organism evidence="3 4">
    <name type="scientific">Aurantiacibacter aquimixticola</name>
    <dbReference type="NCBI Taxonomy" id="1958945"/>
    <lineage>
        <taxon>Bacteria</taxon>
        <taxon>Pseudomonadati</taxon>
        <taxon>Pseudomonadota</taxon>
        <taxon>Alphaproteobacteria</taxon>
        <taxon>Sphingomonadales</taxon>
        <taxon>Erythrobacteraceae</taxon>
        <taxon>Aurantiacibacter</taxon>
    </lineage>
</organism>
<dbReference type="InterPro" id="IPR001296">
    <property type="entry name" value="Glyco_trans_1"/>
</dbReference>
<dbReference type="PANTHER" id="PTHR45947:SF14">
    <property type="entry name" value="SLL1723 PROTEIN"/>
    <property type="match status" value="1"/>
</dbReference>
<dbReference type="AlphaFoldDB" id="A0A419RSK6"/>
<keyword evidence="4" id="KW-1185">Reference proteome</keyword>
<accession>A0A419RSK6</accession>
<dbReference type="CDD" id="cd03801">
    <property type="entry name" value="GT4_PimA-like"/>
    <property type="match status" value="1"/>
</dbReference>
<sequence length="305" mass="34282">MQSLCQNFRPDIIHCNDVFALRAAVRINSKFRPAIVFTVRNTNMFDPPINPIWEDQLIEKIDYVTVLSSEMKATVEKTFVSQSLQVEEISSIVDLNRFCPVDEQRRRQIRKTLGIAENSFAVGFVGSFQPRKNQLAFLKDCAPRLMSEVPEMHIHFVGDFNPDTQPYDKQCEMEADAGLSERVTFHGPQSNVEEYYRAFDVVIVASEAEGMARCMIESLACGTPVVSFDVCSARENLDVTGAGRVVEQGDFATMANSIAALAHDHDTLREMSQAARRRAESKFDQAKVKPQWERLFAEAASAGET</sequence>
<dbReference type="Gene3D" id="3.40.50.2000">
    <property type="entry name" value="Glycogen Phosphorylase B"/>
    <property type="match status" value="2"/>
</dbReference>
<gene>
    <name evidence="3" type="ORF">D6201_04880</name>
</gene>
<dbReference type="Proteomes" id="UP000285232">
    <property type="component" value="Unassembled WGS sequence"/>
</dbReference>
<dbReference type="InterPro" id="IPR050194">
    <property type="entry name" value="Glycosyltransferase_grp1"/>
</dbReference>
<evidence type="ECO:0000259" key="2">
    <source>
        <dbReference type="Pfam" id="PF13439"/>
    </source>
</evidence>
<dbReference type="Pfam" id="PF00534">
    <property type="entry name" value="Glycos_transf_1"/>
    <property type="match status" value="1"/>
</dbReference>
<dbReference type="SUPFAM" id="SSF53756">
    <property type="entry name" value="UDP-Glycosyltransferase/glycogen phosphorylase"/>
    <property type="match status" value="1"/>
</dbReference>
<dbReference type="PANTHER" id="PTHR45947">
    <property type="entry name" value="SULFOQUINOVOSYL TRANSFERASE SQD2"/>
    <property type="match status" value="1"/>
</dbReference>
<dbReference type="Pfam" id="PF13439">
    <property type="entry name" value="Glyco_transf_4"/>
    <property type="match status" value="1"/>
</dbReference>
<reference evidence="3 4" key="1">
    <citation type="journal article" date="2017" name="Int. J. Syst. Evol. Microbiol.">
        <title>Erythrobacter aquimixticola sp. nov., isolated from the junction between the ocean and a freshwater spring.</title>
        <authorList>
            <person name="Park S."/>
            <person name="Jung Y.T."/>
            <person name="Choi S.J."/>
            <person name="Yoon J.H."/>
        </authorList>
    </citation>
    <scope>NUCLEOTIDE SEQUENCE [LARGE SCALE GENOMIC DNA]</scope>
    <source>
        <strain evidence="3 4">JSSK-14</strain>
    </source>
</reference>
<evidence type="ECO:0000313" key="3">
    <source>
        <dbReference type="EMBL" id="RJY08782.1"/>
    </source>
</evidence>
<comment type="caution">
    <text evidence="3">The sequence shown here is derived from an EMBL/GenBank/DDBJ whole genome shotgun (WGS) entry which is preliminary data.</text>
</comment>
<dbReference type="InterPro" id="IPR028098">
    <property type="entry name" value="Glyco_trans_4-like_N"/>
</dbReference>
<name>A0A419RSK6_9SPHN</name>
<proteinExistence type="predicted"/>
<feature type="domain" description="Glycosyltransferase subfamily 4-like N-terminal" evidence="2">
    <location>
        <begin position="3"/>
        <end position="97"/>
    </location>
</feature>
<protein>
    <submittedName>
        <fullName evidence="3">Glycosyltransferase family 1 protein</fullName>
    </submittedName>
</protein>
<evidence type="ECO:0000313" key="4">
    <source>
        <dbReference type="Proteomes" id="UP000285232"/>
    </source>
</evidence>
<dbReference type="GO" id="GO:0016757">
    <property type="term" value="F:glycosyltransferase activity"/>
    <property type="evidence" value="ECO:0007669"/>
    <property type="project" value="UniProtKB-ARBA"/>
</dbReference>
<feature type="domain" description="Glycosyl transferase family 1" evidence="1">
    <location>
        <begin position="106"/>
        <end position="278"/>
    </location>
</feature>
<evidence type="ECO:0000259" key="1">
    <source>
        <dbReference type="Pfam" id="PF00534"/>
    </source>
</evidence>
<keyword evidence="3" id="KW-0808">Transferase</keyword>
<dbReference type="EMBL" id="RAHX01000001">
    <property type="protein sequence ID" value="RJY08782.1"/>
    <property type="molecule type" value="Genomic_DNA"/>
</dbReference>